<feature type="coiled-coil region" evidence="1">
    <location>
        <begin position="11"/>
        <end position="83"/>
    </location>
</feature>
<organism evidence="3 4">
    <name type="scientific">Sphingomonas melonis</name>
    <dbReference type="NCBI Taxonomy" id="152682"/>
    <lineage>
        <taxon>Bacteria</taxon>
        <taxon>Pseudomonadati</taxon>
        <taxon>Pseudomonadota</taxon>
        <taxon>Alphaproteobacteria</taxon>
        <taxon>Sphingomonadales</taxon>
        <taxon>Sphingomonadaceae</taxon>
        <taxon>Sphingomonas</taxon>
    </lineage>
</organism>
<dbReference type="Pfam" id="PF10073">
    <property type="entry name" value="GapR_DNA-bd"/>
    <property type="match status" value="1"/>
</dbReference>
<protein>
    <recommendedName>
        <fullName evidence="2">GapR-like DNA-binding domain-containing protein</fullName>
    </recommendedName>
</protein>
<dbReference type="PATRIC" id="fig|1549858.7.peg.3709"/>
<dbReference type="NCBIfam" id="NF010247">
    <property type="entry name" value="PRK13694.1"/>
    <property type="match status" value="1"/>
</dbReference>
<evidence type="ECO:0000259" key="2">
    <source>
        <dbReference type="Pfam" id="PF10073"/>
    </source>
</evidence>
<reference evidence="3 4" key="1">
    <citation type="submission" date="2015-01" db="EMBL/GenBank/DDBJ databases">
        <title>Genome of Sphingomonas taxi strain 30a.</title>
        <authorList>
            <person name="Eevers N."/>
            <person name="Van Hamme J."/>
            <person name="Bottos E."/>
            <person name="Weyens N."/>
            <person name="Vangronsveld J."/>
        </authorList>
    </citation>
    <scope>NUCLEOTIDE SEQUENCE [LARGE SCALE GENOMIC DNA]</scope>
    <source>
        <strain evidence="3 4">30a</strain>
    </source>
</reference>
<feature type="domain" description="GapR-like DNA-binding" evidence="2">
    <location>
        <begin position="14"/>
        <end position="85"/>
    </location>
</feature>
<name>A0A0D1KQ98_9SPHN</name>
<evidence type="ECO:0000313" key="4">
    <source>
        <dbReference type="Proteomes" id="UP000033203"/>
    </source>
</evidence>
<keyword evidence="1" id="KW-0175">Coiled coil</keyword>
<proteinExistence type="predicted"/>
<gene>
    <name evidence="3" type="ORF">SR41_13650</name>
</gene>
<comment type="caution">
    <text evidence="3">The sequence shown here is derived from an EMBL/GenBank/DDBJ whole genome shotgun (WGS) entry which is preliminary data.</text>
</comment>
<accession>A0A0D1KQ98</accession>
<dbReference type="RefSeq" id="WP_018250588.1">
    <property type="nucleotide sequence ID" value="NZ_CP023705.1"/>
</dbReference>
<evidence type="ECO:0000256" key="1">
    <source>
        <dbReference type="SAM" id="Coils"/>
    </source>
</evidence>
<sequence>MEDRQEGMGGGQVAADELRLLIERAERLEEEKKGIADDIKDVMAEAKGRGYDPKAIRKILSIRKKKKEEYQEEEAILEVYMQALGMI</sequence>
<dbReference type="GO" id="GO:0003677">
    <property type="term" value="F:DNA binding"/>
    <property type="evidence" value="ECO:0007669"/>
    <property type="project" value="InterPro"/>
</dbReference>
<dbReference type="InterPro" id="IPR046367">
    <property type="entry name" value="GapR-like_DNA-bd"/>
</dbReference>
<evidence type="ECO:0000313" key="3">
    <source>
        <dbReference type="EMBL" id="KIU26604.1"/>
    </source>
</evidence>
<dbReference type="GeneID" id="93797154"/>
<dbReference type="Proteomes" id="UP000033203">
    <property type="component" value="Unassembled WGS sequence"/>
</dbReference>
<dbReference type="AlphaFoldDB" id="A0A0D1KQ98"/>
<dbReference type="EMBL" id="JXTP01000072">
    <property type="protein sequence ID" value="KIU26604.1"/>
    <property type="molecule type" value="Genomic_DNA"/>
</dbReference>